<name>A0A150IHN6_9EURY</name>
<dbReference type="EMBL" id="LNGC01000275">
    <property type="protein sequence ID" value="KYC44496.1"/>
    <property type="molecule type" value="Genomic_DNA"/>
</dbReference>
<evidence type="ECO:0000313" key="1">
    <source>
        <dbReference type="EMBL" id="KYC44496.1"/>
    </source>
</evidence>
<sequence length="161" mass="18393">MPAKTSKVKLYVQAKSLEHRSLKLGAELAGNGTWYTLADNVMKFMFDKLNQGDYIEASIPDDPKGNITFISMADPSKEPGPQPIDKYPSKSEQKILDDGFRQHAIMWQNMMAHAEKVFEAAGDFRSDYENSRRLLVITKTLYEASLEYLNTHKLPEWCKTE</sequence>
<evidence type="ECO:0000313" key="2">
    <source>
        <dbReference type="Proteomes" id="UP000075398"/>
    </source>
</evidence>
<dbReference type="AlphaFoldDB" id="A0A150IHN6"/>
<gene>
    <name evidence="1" type="ORF">AMQ22_02295</name>
</gene>
<dbReference type="Proteomes" id="UP000075398">
    <property type="component" value="Unassembled WGS sequence"/>
</dbReference>
<organism evidence="1 2">
    <name type="scientific">Candidatus Methanofastidiosum methylothiophilum</name>
    <dbReference type="NCBI Taxonomy" id="1705564"/>
    <lineage>
        <taxon>Archaea</taxon>
        <taxon>Methanobacteriati</taxon>
        <taxon>Methanobacteriota</taxon>
        <taxon>Stenosarchaea group</taxon>
        <taxon>Candidatus Methanofastidiosia</taxon>
        <taxon>Candidatus Methanofastidiosales</taxon>
        <taxon>Candidatus Methanofastidiosaceae</taxon>
        <taxon>Candidatus Methanofastidiosum</taxon>
    </lineage>
</organism>
<proteinExistence type="predicted"/>
<protein>
    <submittedName>
        <fullName evidence="1">Uncharacterized protein</fullName>
    </submittedName>
</protein>
<comment type="caution">
    <text evidence="1">The sequence shown here is derived from an EMBL/GenBank/DDBJ whole genome shotgun (WGS) entry which is preliminary data.</text>
</comment>
<reference evidence="1 2" key="1">
    <citation type="journal article" date="2016" name="ISME J.">
        <title>Chasing the elusive Euryarchaeota class WSA2: genomes reveal a uniquely fastidious methyl-reducing methanogen.</title>
        <authorList>
            <person name="Nobu M.K."/>
            <person name="Narihiro T."/>
            <person name="Kuroda K."/>
            <person name="Mei R."/>
            <person name="Liu W.T."/>
        </authorList>
    </citation>
    <scope>NUCLEOTIDE SEQUENCE [LARGE SCALE GENOMIC DNA]</scope>
    <source>
        <strain evidence="1">U1lsi0528_Bin055</strain>
    </source>
</reference>
<accession>A0A150IHN6</accession>